<gene>
    <name evidence="1" type="ORF">DWU99_02240</name>
</gene>
<reference evidence="1 2" key="1">
    <citation type="submission" date="2018-07" db="EMBL/GenBank/DDBJ databases">
        <title>Dyella monticola sp. nov. and Dyella psychrodurans sp. nov. isolated from monsoon evergreen broad-leaved forest soil of Dinghu Mountain, China.</title>
        <authorList>
            <person name="Gao Z."/>
            <person name="Qiu L."/>
        </authorList>
    </citation>
    <scope>NUCLEOTIDE SEQUENCE [LARGE SCALE GENOMIC DNA]</scope>
    <source>
        <strain evidence="1 2">4MSK11</strain>
    </source>
</reference>
<dbReference type="Proteomes" id="UP000255334">
    <property type="component" value="Unassembled WGS sequence"/>
</dbReference>
<evidence type="ECO:0000313" key="1">
    <source>
        <dbReference type="EMBL" id="RDS86111.1"/>
    </source>
</evidence>
<keyword evidence="2" id="KW-1185">Reference proteome</keyword>
<organism evidence="1 2">
    <name type="scientific">Dyella psychrodurans</name>
    <dbReference type="NCBI Taxonomy" id="1927960"/>
    <lineage>
        <taxon>Bacteria</taxon>
        <taxon>Pseudomonadati</taxon>
        <taxon>Pseudomonadota</taxon>
        <taxon>Gammaproteobacteria</taxon>
        <taxon>Lysobacterales</taxon>
        <taxon>Rhodanobacteraceae</taxon>
        <taxon>Dyella</taxon>
    </lineage>
</organism>
<dbReference type="AlphaFoldDB" id="A0A370XD22"/>
<dbReference type="EMBL" id="QRBF01000001">
    <property type="protein sequence ID" value="RDS86111.1"/>
    <property type="molecule type" value="Genomic_DNA"/>
</dbReference>
<evidence type="ECO:0000313" key="2">
    <source>
        <dbReference type="Proteomes" id="UP000255334"/>
    </source>
</evidence>
<proteinExistence type="predicted"/>
<name>A0A370XD22_9GAMM</name>
<accession>A0A370XD22</accession>
<comment type="caution">
    <text evidence="1">The sequence shown here is derived from an EMBL/GenBank/DDBJ whole genome shotgun (WGS) entry which is preliminary data.</text>
</comment>
<sequence length="95" mass="10318">MHATGEEITEVMQARLIAVPATALSEMVSSVRAVLLANAIDCTEQLFEMLRGFGDDFRFDDIASPNAVQIEVKGLGQLQDGHIHSIDARWCGCNA</sequence>
<protein>
    <submittedName>
        <fullName evidence="1">Uncharacterized protein</fullName>
    </submittedName>
</protein>